<evidence type="ECO:0000256" key="1">
    <source>
        <dbReference type="SAM" id="MobiDB-lite"/>
    </source>
</evidence>
<dbReference type="PATRIC" id="fig|2702.101.peg.556"/>
<feature type="transmembrane region" description="Helical" evidence="2">
    <location>
        <begin position="1205"/>
        <end position="1226"/>
    </location>
</feature>
<dbReference type="Gene3D" id="3.80.10.10">
    <property type="entry name" value="Ribonuclease Inhibitor"/>
    <property type="match status" value="2"/>
</dbReference>
<dbReference type="AlphaFoldDB" id="A0A135Z811"/>
<feature type="region of interest" description="Disordered" evidence="1">
    <location>
        <begin position="1057"/>
        <end position="1135"/>
    </location>
</feature>
<dbReference type="Pfam" id="PF03382">
    <property type="entry name" value="DUF285"/>
    <property type="match status" value="5"/>
</dbReference>
<evidence type="ECO:0000313" key="3">
    <source>
        <dbReference type="EMBL" id="KXI17775.1"/>
    </source>
</evidence>
<feature type="region of interest" description="Disordered" evidence="1">
    <location>
        <begin position="54"/>
        <end position="172"/>
    </location>
</feature>
<name>A0A135Z811_GARVA</name>
<dbReference type="EMBL" id="LSRC01000020">
    <property type="protein sequence ID" value="KXI17775.1"/>
    <property type="molecule type" value="Genomic_DNA"/>
</dbReference>
<feature type="compositionally biased region" description="Acidic residues" evidence="1">
    <location>
        <begin position="1071"/>
        <end position="1097"/>
    </location>
</feature>
<dbReference type="InterPro" id="IPR011889">
    <property type="entry name" value="Liste_lipo_26"/>
</dbReference>
<feature type="compositionally biased region" description="Basic and acidic residues" evidence="1">
    <location>
        <begin position="123"/>
        <end position="158"/>
    </location>
</feature>
<keyword evidence="2" id="KW-0472">Membrane</keyword>
<accession>A0A135Z811</accession>
<feature type="compositionally biased region" description="Low complexity" evidence="1">
    <location>
        <begin position="111"/>
        <end position="120"/>
    </location>
</feature>
<reference evidence="3 4" key="1">
    <citation type="submission" date="2016-02" db="EMBL/GenBank/DDBJ databases">
        <authorList>
            <person name="Wen L."/>
            <person name="He K."/>
            <person name="Yang H."/>
        </authorList>
    </citation>
    <scope>NUCLEOTIDE SEQUENCE [LARGE SCALE GENOMIC DNA]</scope>
    <source>
        <strain evidence="3 4">CMW7778B</strain>
    </source>
</reference>
<dbReference type="InterPro" id="IPR005046">
    <property type="entry name" value="DUF285"/>
</dbReference>
<proteinExistence type="predicted"/>
<dbReference type="RefSeq" id="WP_082266245.1">
    <property type="nucleotide sequence ID" value="NZ_KQ961857.1"/>
</dbReference>
<organism evidence="3 4">
    <name type="scientific">Gardnerella vaginalis</name>
    <dbReference type="NCBI Taxonomy" id="2702"/>
    <lineage>
        <taxon>Bacteria</taxon>
        <taxon>Bacillati</taxon>
        <taxon>Actinomycetota</taxon>
        <taxon>Actinomycetes</taxon>
        <taxon>Bifidobacteriales</taxon>
        <taxon>Bifidobacteriaceae</taxon>
        <taxon>Gardnerella</taxon>
    </lineage>
</organism>
<sequence length="1249" mass="135436">MKRSKKHRILSAIGAVSCVISIILSVTVLQGLAYANVTKNPLFAAVLSAVAENNRGQNKSGEGGVKGETVKEVDKGDKNYKDGNKKEGNSAANGVAGEESNGGGSVDNSNAGKDAGKIAGKGSGKDANKDVSKDAVKSGKSDKNADKASKKDSKDAKKTKGQNRASGDSEKLTLEQVKALPACVATAWATNSDGTIGTLAIEPPSGANKCAVSADQHSDEFDAIINEIKKLAPTDSSLSFYGGKMYAYGRLSKLDGKNYVGLFSGKNISNIDNIEKFDISYVTDMSYLFKDSSLTNLSFLSDWDVSKVTNMEGMFEGCTNLNDIDGLKDWDVSKVTNMKSMFSAVIADEDKRDSFNLAGYAGLMNITSLEPLKDWNVSNVTNMDSMFEGCGSLEDFTGLGNWKTKKVESMNSMFRYCMNIGKNLNAFQKWDVSKVTGMRAMFAETQIQNTVGIEDWNVSNVTAMDDMFANCFNLNNINGLASWNTKGKSSTSRLTSTFRMFYGCNNISSIEPLKDWKVDNVKNMHDMFNGCSGLTSLSYIKDWNVGNVTKMDGMFKGCKGLSSLSDLANWKVDNVTDMHDMFNGCKGLSNLSGLENWNVGNVTDMNSMFNGCADSDSDTKTGLTNISALSNWAAKVGNVTNMSGMFSGCELLNSISDLKDWNVDNVTDMHNMFNGCKSLSSLSDLKDWNVGNVTNMSGMFADCKKLTSAEKLSNWATKVGNVTNMSSLFSGCELLANISDLKDWKVDNVTDMNSLFSGCKSLSSLSDLAKWKVDNVTDMHDMFEGCIGLSNLSGLKDWNVGNVTNMCEMFSHSLAEGTDNLTDISALSGWNVSNVKDMSSMFADCKSLTGSADLSKWDISKVTNLSLMFSNAGAGSGDSLVLDFSNKTFTKSSTPLVNADPDDESKHYFSVDSMFDGFKGTLIANNLKSSGFENNPDDDPIAKHFASGDIFSIDEKGHSNNIVVTNNVTILDTISNDDDLKKITYYIPVKAKLMEPGDIKNDNMTCDCNRDLSGTTYTYYVPALYNSSNLEKKQDEKSQDYAYRIVKNSFASKFRSAIDSQSGEVTGGEEPGGEGEGENPDENPDESESTGEGEEHDSDSRSAKLKSRVKELQSAIESRSVTDDGDEGSKEIEGIEGDAGEQGNAYKILFKKQAKSGCEWRELGDSDDAVPVSNPKSPLIFFTTTYYLETFVKPVPLPHTGGQSAVMFTFLSIGLFSIFAVSGAFARHGWVESLLTTALVTFGKRTKQR</sequence>
<feature type="compositionally biased region" description="Basic and acidic residues" evidence="1">
    <location>
        <begin position="68"/>
        <end position="88"/>
    </location>
</feature>
<keyword evidence="2" id="KW-1133">Transmembrane helix</keyword>
<dbReference type="Proteomes" id="UP000070505">
    <property type="component" value="Unassembled WGS sequence"/>
</dbReference>
<dbReference type="NCBIfam" id="TIGR02167">
    <property type="entry name" value="Liste_lipo_26"/>
    <property type="match status" value="10"/>
</dbReference>
<dbReference type="InterPro" id="IPR032675">
    <property type="entry name" value="LRR_dom_sf"/>
</dbReference>
<comment type="caution">
    <text evidence="3">The sequence shown here is derived from an EMBL/GenBank/DDBJ whole genome shotgun (WGS) entry which is preliminary data.</text>
</comment>
<protein>
    <submittedName>
        <fullName evidence="3">LPXTG-motif protein cell wall anchor domain protein</fullName>
    </submittedName>
</protein>
<gene>
    <name evidence="3" type="ORF">HMPREF3230_00571</name>
</gene>
<keyword evidence="2" id="KW-0812">Transmembrane</keyword>
<evidence type="ECO:0000313" key="4">
    <source>
        <dbReference type="Proteomes" id="UP000070505"/>
    </source>
</evidence>
<evidence type="ECO:0000256" key="2">
    <source>
        <dbReference type="SAM" id="Phobius"/>
    </source>
</evidence>
<feature type="transmembrane region" description="Helical" evidence="2">
    <location>
        <begin position="12"/>
        <end position="35"/>
    </location>
</feature>